<organism evidence="2 3">
    <name type="scientific">Heligmosomoides polygyrus</name>
    <name type="common">Parasitic roundworm</name>
    <dbReference type="NCBI Taxonomy" id="6339"/>
    <lineage>
        <taxon>Eukaryota</taxon>
        <taxon>Metazoa</taxon>
        <taxon>Ecdysozoa</taxon>
        <taxon>Nematoda</taxon>
        <taxon>Chromadorea</taxon>
        <taxon>Rhabditida</taxon>
        <taxon>Rhabditina</taxon>
        <taxon>Rhabditomorpha</taxon>
        <taxon>Strongyloidea</taxon>
        <taxon>Heligmosomidae</taxon>
        <taxon>Heligmosomoides</taxon>
    </lineage>
</organism>
<gene>
    <name evidence="1" type="ORF">HPBE_LOCUS12784</name>
</gene>
<dbReference type="WBParaSite" id="HPBE_0001278301-mRNA-1">
    <property type="protein sequence ID" value="HPBE_0001278301-mRNA-1"/>
    <property type="gene ID" value="HPBE_0001278301"/>
</dbReference>
<dbReference type="AlphaFoldDB" id="A0A183FWH1"/>
<dbReference type="EMBL" id="UZAH01027638">
    <property type="protein sequence ID" value="VDO93607.1"/>
    <property type="molecule type" value="Genomic_DNA"/>
</dbReference>
<accession>A0A183FWH1</accession>
<evidence type="ECO:0000313" key="2">
    <source>
        <dbReference type="Proteomes" id="UP000050761"/>
    </source>
</evidence>
<protein>
    <submittedName>
        <fullName evidence="3">Hydrolase</fullName>
    </submittedName>
</protein>
<sequence length="138" mass="15154">MDVEGFPKDRPVLFYGSAGVSRCQWVWHPGANPVRVIGDPAAERWAPSLVNRLGSGRLNIKQLGLSHCQWVWHAGANPVRVIGDPAAERWAQVESDPSLVNRLGSRRLNIDQLGFGSDYIVRGLLMPPAPPALKLEKA</sequence>
<evidence type="ECO:0000313" key="1">
    <source>
        <dbReference type="EMBL" id="VDO93607.1"/>
    </source>
</evidence>
<evidence type="ECO:0000313" key="3">
    <source>
        <dbReference type="WBParaSite" id="HPBE_0001278301-mRNA-1"/>
    </source>
</evidence>
<proteinExistence type="predicted"/>
<accession>A0A3P8AAE2</accession>
<name>A0A183FWH1_HELPZ</name>
<reference evidence="3" key="2">
    <citation type="submission" date="2019-09" db="UniProtKB">
        <authorList>
            <consortium name="WormBaseParasite"/>
        </authorList>
    </citation>
    <scope>IDENTIFICATION</scope>
</reference>
<keyword evidence="2" id="KW-1185">Reference proteome</keyword>
<dbReference type="Proteomes" id="UP000050761">
    <property type="component" value="Unassembled WGS sequence"/>
</dbReference>
<reference evidence="1 2" key="1">
    <citation type="submission" date="2018-11" db="EMBL/GenBank/DDBJ databases">
        <authorList>
            <consortium name="Pathogen Informatics"/>
        </authorList>
    </citation>
    <scope>NUCLEOTIDE SEQUENCE [LARGE SCALE GENOMIC DNA]</scope>
</reference>